<proteinExistence type="predicted"/>
<evidence type="ECO:0000313" key="2">
    <source>
        <dbReference type="Proteomes" id="UP001055634"/>
    </source>
</evidence>
<name>A0A9E7N3P9_9CAUD</name>
<evidence type="ECO:0000313" key="1">
    <source>
        <dbReference type="EMBL" id="UTC28300.1"/>
    </source>
</evidence>
<reference evidence="1" key="1">
    <citation type="submission" date="2022-04" db="EMBL/GenBank/DDBJ databases">
        <authorList>
            <person name="Friedrich I."/>
            <person name="Schneider D."/>
            <person name="Poehlein A."/>
            <person name="Hertel R."/>
            <person name="Daniel R."/>
        </authorList>
    </citation>
    <scope>NUCLEOTIDE SEQUENCE</scope>
</reference>
<organism evidence="1 2">
    <name type="scientific">Brevundimonas phage vB_BpoS-Gurke</name>
    <dbReference type="NCBI Taxonomy" id="2948599"/>
    <lineage>
        <taxon>Viruses</taxon>
        <taxon>Duplodnaviria</taxon>
        <taxon>Heunggongvirae</taxon>
        <taxon>Uroviricota</taxon>
        <taxon>Caudoviricetes</taxon>
        <taxon>Jeanschmidtviridae</taxon>
        <taxon>Kikimoravirus</taxon>
        <taxon>Kikimoravirus gurke</taxon>
    </lineage>
</organism>
<sequence length="166" mass="18798">MAAELHLTINPVSMGLLRIAADQVALERWAGALASGAYKLGNDTLRTGDDVFDAFGVLADLHHAEWVWDEFEDAWTLDGDAYIPRVDSVRRWLGVSRSVLDSRVDAFIRRVQAVSLADGGKSLSGLLPQMLEKESLFTEMDRMLQRHRREEPRYLRVDSSKSRWLV</sequence>
<keyword evidence="2" id="KW-1185">Reference proteome</keyword>
<accession>A0A9E7N3P9</accession>
<protein>
    <submittedName>
        <fullName evidence="1">Uncharacterized protein</fullName>
    </submittedName>
</protein>
<gene>
    <name evidence="1" type="ORF">GURKE_02690</name>
</gene>
<dbReference type="EMBL" id="ON529850">
    <property type="protein sequence ID" value="UTC28300.1"/>
    <property type="molecule type" value="Genomic_DNA"/>
</dbReference>
<dbReference type="Proteomes" id="UP001055634">
    <property type="component" value="Segment"/>
</dbReference>